<sequence length="622" mass="67287">MNSALRLALVGNPNAGKSALFNALTGSRQKTGNYPGTTVERRAGRFQTQHGLEVNVVDLPGTYSLSATSPDQVVTREVVLGQRDSEPLPDVILCVVDATNLKLHLRLVLELKQLGRPMLIALNMIDLATRDKIDIDVDALESALGIPVIPTVAVRRSGVKELSVELSNHLNDLVEEAAKTKPLPAWQPQDLKSLQKEAGRIAKVATRSEGIEHVMTRRLDALFLHKIAGPVILFAMLFVMFQAVFAWAETPMEWIDMGIGALADWLIASLPDNALRSLLVDGVIAGVGSVVVFLPQILILFAFILALEASGYMARGAFLMDRIMASVGLNGRAFIPLLSSFACAIPGIMATRTIDNPRDRLTTIMIAPLMTCSARIPVYTLLIAAFIPNRAVGGVFNLQGMVLFALYLAGIVSALIVAGVLKRTVTKGASQSLLMELPKYQLPNLRDLVLGLYERVKIFIARAGKFILTTMIVLWVLASYPAAPADAALPDIYYSYAGQIGRVLEILFAPIGFTWEIAISLVPGMAAREVFVGALGTVYALSGSEDQIATSLVSRLQNAWSLPTALAVMAWYVYAPQCLATLAVAKRETNSWGWMFFMAGYLTAIAYLAAGITYWTATAIIG</sequence>
<dbReference type="EMBL" id="BBIO01000003">
    <property type="protein sequence ID" value="GAK44392.1"/>
    <property type="molecule type" value="Genomic_DNA"/>
</dbReference>
<dbReference type="CDD" id="cd01879">
    <property type="entry name" value="FeoB"/>
    <property type="match status" value="1"/>
</dbReference>
<evidence type="ECO:0000256" key="14">
    <source>
        <dbReference type="ARBA" id="ARBA00031200"/>
    </source>
</evidence>
<dbReference type="InterPro" id="IPR011642">
    <property type="entry name" value="Gate_dom"/>
</dbReference>
<dbReference type="eggNOG" id="COG0370">
    <property type="taxonomic scope" value="Bacteria"/>
</dbReference>
<proteinExistence type="predicted"/>
<dbReference type="AlphaFoldDB" id="A0A081B8M4"/>
<evidence type="ECO:0000256" key="3">
    <source>
        <dbReference type="ARBA" id="ARBA00022448"/>
    </source>
</evidence>
<dbReference type="InterPro" id="IPR011640">
    <property type="entry name" value="Fe2_transport_prot_B_C"/>
</dbReference>
<keyword evidence="18" id="KW-1185">Reference proteome</keyword>
<feature type="transmembrane region" description="Helical" evidence="15">
    <location>
        <begin position="327"/>
        <end position="349"/>
    </location>
</feature>
<feature type="transmembrane region" description="Helical" evidence="15">
    <location>
        <begin position="283"/>
        <end position="307"/>
    </location>
</feature>
<dbReference type="Pfam" id="PF02421">
    <property type="entry name" value="FeoB_N"/>
    <property type="match status" value="1"/>
</dbReference>
<dbReference type="GO" id="GO:0005525">
    <property type="term" value="F:GTP binding"/>
    <property type="evidence" value="ECO:0007669"/>
    <property type="project" value="UniProtKB-KW"/>
</dbReference>
<dbReference type="InterPro" id="IPR050860">
    <property type="entry name" value="FeoB_GTPase"/>
</dbReference>
<keyword evidence="13 15" id="KW-0472">Membrane</keyword>
<feature type="transmembrane region" description="Helical" evidence="15">
    <location>
        <begin position="399"/>
        <end position="421"/>
    </location>
</feature>
<keyword evidence="7 15" id="KW-0812">Transmembrane</keyword>
<dbReference type="RefSeq" id="WP_045443482.1">
    <property type="nucleotide sequence ID" value="NZ_BBIO01000003.1"/>
</dbReference>
<evidence type="ECO:0000256" key="9">
    <source>
        <dbReference type="ARBA" id="ARBA00022989"/>
    </source>
</evidence>
<name>A0A081B8M4_9HYPH</name>
<comment type="subcellular location">
    <subcellularLocation>
        <location evidence="1">Cell inner membrane</location>
        <topology evidence="1">Multi-pass membrane protein</topology>
    </subcellularLocation>
</comment>
<protein>
    <recommendedName>
        <fullName evidence="2">Fe(2+) transporter FeoB</fullName>
    </recommendedName>
    <alternativeName>
        <fullName evidence="14">Ferrous iron transport protein B</fullName>
    </alternativeName>
</protein>
<organism evidence="17 18">
    <name type="scientific">Tepidicaulis marinus</name>
    <dbReference type="NCBI Taxonomy" id="1333998"/>
    <lineage>
        <taxon>Bacteria</taxon>
        <taxon>Pseudomonadati</taxon>
        <taxon>Pseudomonadota</taxon>
        <taxon>Alphaproteobacteria</taxon>
        <taxon>Hyphomicrobiales</taxon>
        <taxon>Parvibaculaceae</taxon>
        <taxon>Tepidicaulis</taxon>
    </lineage>
</organism>
<dbReference type="FunFam" id="3.40.50.300:FF:000426">
    <property type="entry name" value="Ferrous iron transport protein B"/>
    <property type="match status" value="1"/>
</dbReference>
<feature type="transmembrane region" description="Helical" evidence="15">
    <location>
        <begin position="560"/>
        <end position="585"/>
    </location>
</feature>
<feature type="transmembrane region" description="Helical" evidence="15">
    <location>
        <begin position="227"/>
        <end position="248"/>
    </location>
</feature>
<keyword evidence="6" id="KW-0997">Cell inner membrane</keyword>
<comment type="caution">
    <text evidence="17">The sequence shown here is derived from an EMBL/GenBank/DDBJ whole genome shotgun (WGS) entry which is preliminary data.</text>
</comment>
<gene>
    <name evidence="17" type="ORF">M2A_0891</name>
</gene>
<dbReference type="PRINTS" id="PR00326">
    <property type="entry name" value="GTP1OBG"/>
</dbReference>
<evidence type="ECO:0000256" key="15">
    <source>
        <dbReference type="SAM" id="Phobius"/>
    </source>
</evidence>
<keyword evidence="4" id="KW-1003">Cell membrane</keyword>
<feature type="domain" description="FeoB-type G" evidence="16">
    <location>
        <begin position="4"/>
        <end position="172"/>
    </location>
</feature>
<reference evidence="17 18" key="1">
    <citation type="submission" date="2014-07" db="EMBL/GenBank/DDBJ databases">
        <title>Tepidicaulis marinum gen. nov., sp. nov., a novel marine bacterium denitrifying nitrate to nitrous oxide strictly under microaerobic conditions.</title>
        <authorList>
            <person name="Takeuchi M."/>
            <person name="Yamagishi T."/>
            <person name="Kamagata Y."/>
            <person name="Oshima K."/>
            <person name="Hattori M."/>
            <person name="Katayama T."/>
            <person name="Hanada S."/>
            <person name="Tamaki H."/>
            <person name="Marumo K."/>
            <person name="Maeda H."/>
            <person name="Nedachi M."/>
            <person name="Iwasaki W."/>
            <person name="Suwa Y."/>
            <person name="Sakata S."/>
        </authorList>
    </citation>
    <scope>NUCLEOTIDE SEQUENCE [LARGE SCALE GENOMIC DNA]</scope>
    <source>
        <strain evidence="17 18">MA2</strain>
    </source>
</reference>
<dbReference type="PANTHER" id="PTHR43185">
    <property type="entry name" value="FERROUS IRON TRANSPORT PROTEIN B"/>
    <property type="match status" value="1"/>
</dbReference>
<feature type="transmembrane region" description="Helical" evidence="15">
    <location>
        <begin position="592"/>
        <end position="617"/>
    </location>
</feature>
<evidence type="ECO:0000256" key="8">
    <source>
        <dbReference type="ARBA" id="ARBA00022741"/>
    </source>
</evidence>
<dbReference type="GO" id="GO:0005886">
    <property type="term" value="C:plasma membrane"/>
    <property type="evidence" value="ECO:0007669"/>
    <property type="project" value="UniProtKB-SubCell"/>
</dbReference>
<evidence type="ECO:0000256" key="10">
    <source>
        <dbReference type="ARBA" id="ARBA00023004"/>
    </source>
</evidence>
<evidence type="ECO:0000259" key="16">
    <source>
        <dbReference type="PROSITE" id="PS51711"/>
    </source>
</evidence>
<feature type="transmembrane region" description="Helical" evidence="15">
    <location>
        <begin position="463"/>
        <end position="483"/>
    </location>
</feature>
<evidence type="ECO:0000256" key="6">
    <source>
        <dbReference type="ARBA" id="ARBA00022519"/>
    </source>
</evidence>
<dbReference type="STRING" id="1333998.M2A_0891"/>
<dbReference type="Proteomes" id="UP000028702">
    <property type="component" value="Unassembled WGS sequence"/>
</dbReference>
<dbReference type="InterPro" id="IPR027417">
    <property type="entry name" value="P-loop_NTPase"/>
</dbReference>
<evidence type="ECO:0000256" key="13">
    <source>
        <dbReference type="ARBA" id="ARBA00023136"/>
    </source>
</evidence>
<evidence type="ECO:0000256" key="5">
    <source>
        <dbReference type="ARBA" id="ARBA00022496"/>
    </source>
</evidence>
<evidence type="ECO:0000313" key="17">
    <source>
        <dbReference type="EMBL" id="GAK44392.1"/>
    </source>
</evidence>
<evidence type="ECO:0000313" key="18">
    <source>
        <dbReference type="Proteomes" id="UP000028702"/>
    </source>
</evidence>
<keyword evidence="5" id="KW-0410">Iron transport</keyword>
<dbReference type="InterPro" id="IPR030389">
    <property type="entry name" value="G_FEOB_dom"/>
</dbReference>
<keyword evidence="11" id="KW-0406">Ion transport</keyword>
<dbReference type="Gene3D" id="3.40.50.300">
    <property type="entry name" value="P-loop containing nucleotide triphosphate hydrolases"/>
    <property type="match status" value="1"/>
</dbReference>
<dbReference type="GO" id="GO:0015093">
    <property type="term" value="F:ferrous iron transmembrane transporter activity"/>
    <property type="evidence" value="ECO:0007669"/>
    <property type="project" value="InterPro"/>
</dbReference>
<dbReference type="InterPro" id="IPR005225">
    <property type="entry name" value="Small_GTP-bd"/>
</dbReference>
<dbReference type="InterPro" id="IPR006073">
    <property type="entry name" value="GTP-bd"/>
</dbReference>
<keyword evidence="10" id="KW-0408">Iron</keyword>
<evidence type="ECO:0000256" key="11">
    <source>
        <dbReference type="ARBA" id="ARBA00023065"/>
    </source>
</evidence>
<evidence type="ECO:0000256" key="12">
    <source>
        <dbReference type="ARBA" id="ARBA00023134"/>
    </source>
</evidence>
<feature type="transmembrane region" description="Helical" evidence="15">
    <location>
        <begin position="361"/>
        <end position="387"/>
    </location>
</feature>
<evidence type="ECO:0000256" key="7">
    <source>
        <dbReference type="ARBA" id="ARBA00022692"/>
    </source>
</evidence>
<dbReference type="NCBIfam" id="TIGR00231">
    <property type="entry name" value="small_GTP"/>
    <property type="match status" value="1"/>
</dbReference>
<evidence type="ECO:0000256" key="4">
    <source>
        <dbReference type="ARBA" id="ARBA00022475"/>
    </source>
</evidence>
<evidence type="ECO:0000256" key="2">
    <source>
        <dbReference type="ARBA" id="ARBA00022371"/>
    </source>
</evidence>
<dbReference type="Pfam" id="PF07670">
    <property type="entry name" value="Gate"/>
    <property type="match status" value="2"/>
</dbReference>
<accession>A0A081B8M4</accession>
<keyword evidence="9 15" id="KW-1133">Transmembrane helix</keyword>
<keyword evidence="8" id="KW-0547">Nucleotide-binding</keyword>
<keyword evidence="12" id="KW-0342">GTP-binding</keyword>
<dbReference type="PANTHER" id="PTHR43185:SF1">
    <property type="entry name" value="FE(2+) TRANSPORTER FEOB"/>
    <property type="match status" value="1"/>
</dbReference>
<keyword evidence="3" id="KW-0813">Transport</keyword>
<dbReference type="Pfam" id="PF07664">
    <property type="entry name" value="FeoB_C"/>
    <property type="match status" value="1"/>
</dbReference>
<evidence type="ECO:0000256" key="1">
    <source>
        <dbReference type="ARBA" id="ARBA00004429"/>
    </source>
</evidence>
<dbReference type="SUPFAM" id="SSF52540">
    <property type="entry name" value="P-loop containing nucleoside triphosphate hydrolases"/>
    <property type="match status" value="1"/>
</dbReference>
<dbReference type="PROSITE" id="PS51711">
    <property type="entry name" value="G_FEOB"/>
    <property type="match status" value="1"/>
</dbReference>